<evidence type="ECO:0000259" key="3">
    <source>
        <dbReference type="PROSITE" id="PS01179"/>
    </source>
</evidence>
<dbReference type="SMART" id="SM00462">
    <property type="entry name" value="PTB"/>
    <property type="match status" value="1"/>
</dbReference>
<dbReference type="PROSITE" id="PS01179">
    <property type="entry name" value="PID"/>
    <property type="match status" value="1"/>
</dbReference>
<feature type="non-terminal residue" evidence="4">
    <location>
        <position position="1"/>
    </location>
</feature>
<accession>V4B0I6</accession>
<dbReference type="Pfam" id="PF00640">
    <property type="entry name" value="PID"/>
    <property type="match status" value="1"/>
</dbReference>
<keyword evidence="1" id="KW-0813">Transport</keyword>
<protein>
    <recommendedName>
        <fullName evidence="3">PID domain-containing protein</fullName>
    </recommendedName>
</protein>
<dbReference type="STRING" id="225164.V4B0I6"/>
<dbReference type="PANTHER" id="PTHR12345:SF16">
    <property type="entry name" value="X11L, ISOFORM F-RELATED"/>
    <property type="match status" value="1"/>
</dbReference>
<dbReference type="GO" id="GO:0043197">
    <property type="term" value="C:dendritic spine"/>
    <property type="evidence" value="ECO:0007669"/>
    <property type="project" value="TreeGrafter"/>
</dbReference>
<dbReference type="AlphaFoldDB" id="V4B0I6"/>
<dbReference type="InterPro" id="IPR006020">
    <property type="entry name" value="PTB/PI_dom"/>
</dbReference>
<dbReference type="InterPro" id="IPR011993">
    <property type="entry name" value="PH-like_dom_sf"/>
</dbReference>
<feature type="domain" description="PID" evidence="3">
    <location>
        <begin position="10"/>
        <end position="129"/>
    </location>
</feature>
<dbReference type="RefSeq" id="XP_009045696.1">
    <property type="nucleotide sequence ID" value="XM_009047448.1"/>
</dbReference>
<sequence>PDNPEVLIEGVLFRARYLGSTQLISEGQPSKALRMMQAQEAVGRIKAPEGENQPSTDVDLFVSTEKLMVLNTDLQEIMMDHSLRTISYIADIGDVLVLMARRRLITSPGEGPNRRRQAKILCHVFESEEVS</sequence>
<dbReference type="Proteomes" id="UP000030746">
    <property type="component" value="Unassembled WGS sequence"/>
</dbReference>
<name>V4B0I6_LOTGI</name>
<dbReference type="Gene3D" id="2.30.29.30">
    <property type="entry name" value="Pleckstrin-homology domain (PH domain)/Phosphotyrosine-binding domain (PTB)"/>
    <property type="match status" value="1"/>
</dbReference>
<dbReference type="KEGG" id="lgi:LOTGIDRAFT_55607"/>
<dbReference type="GO" id="GO:0007268">
    <property type="term" value="P:chemical synaptic transmission"/>
    <property type="evidence" value="ECO:0007669"/>
    <property type="project" value="TreeGrafter"/>
</dbReference>
<keyword evidence="5" id="KW-1185">Reference proteome</keyword>
<organism evidence="4 5">
    <name type="scientific">Lottia gigantea</name>
    <name type="common">Giant owl limpet</name>
    <dbReference type="NCBI Taxonomy" id="225164"/>
    <lineage>
        <taxon>Eukaryota</taxon>
        <taxon>Metazoa</taxon>
        <taxon>Spiralia</taxon>
        <taxon>Lophotrochozoa</taxon>
        <taxon>Mollusca</taxon>
        <taxon>Gastropoda</taxon>
        <taxon>Patellogastropoda</taxon>
        <taxon>Lottioidea</taxon>
        <taxon>Lottiidae</taxon>
        <taxon>Lottia</taxon>
    </lineage>
</organism>
<dbReference type="CDD" id="cd01208">
    <property type="entry name" value="PTB_X11"/>
    <property type="match status" value="1"/>
</dbReference>
<evidence type="ECO:0000256" key="1">
    <source>
        <dbReference type="ARBA" id="ARBA00022448"/>
    </source>
</evidence>
<dbReference type="PANTHER" id="PTHR12345">
    <property type="entry name" value="SYNTENIN RELATED"/>
    <property type="match status" value="1"/>
</dbReference>
<feature type="non-terminal residue" evidence="4">
    <location>
        <position position="131"/>
    </location>
</feature>
<evidence type="ECO:0000313" key="4">
    <source>
        <dbReference type="EMBL" id="ESP03608.1"/>
    </source>
</evidence>
<evidence type="ECO:0000256" key="2">
    <source>
        <dbReference type="ARBA" id="ARBA00022737"/>
    </source>
</evidence>
<dbReference type="OrthoDB" id="5987010at2759"/>
<dbReference type="CTD" id="20251316"/>
<keyword evidence="2" id="KW-0677">Repeat</keyword>
<dbReference type="GO" id="GO:0005737">
    <property type="term" value="C:cytoplasm"/>
    <property type="evidence" value="ECO:0007669"/>
    <property type="project" value="TreeGrafter"/>
</dbReference>
<dbReference type="HOGENOM" id="CLU_099479_0_0_1"/>
<evidence type="ECO:0000313" key="5">
    <source>
        <dbReference type="Proteomes" id="UP000030746"/>
    </source>
</evidence>
<dbReference type="InterPro" id="IPR051230">
    <property type="entry name" value="APP-Binding"/>
</dbReference>
<proteinExistence type="predicted"/>
<reference evidence="4 5" key="1">
    <citation type="journal article" date="2013" name="Nature">
        <title>Insights into bilaterian evolution from three spiralian genomes.</title>
        <authorList>
            <person name="Simakov O."/>
            <person name="Marletaz F."/>
            <person name="Cho S.J."/>
            <person name="Edsinger-Gonzales E."/>
            <person name="Havlak P."/>
            <person name="Hellsten U."/>
            <person name="Kuo D.H."/>
            <person name="Larsson T."/>
            <person name="Lv J."/>
            <person name="Arendt D."/>
            <person name="Savage R."/>
            <person name="Osoegawa K."/>
            <person name="de Jong P."/>
            <person name="Grimwood J."/>
            <person name="Chapman J.A."/>
            <person name="Shapiro H."/>
            <person name="Aerts A."/>
            <person name="Otillar R.P."/>
            <person name="Terry A.Y."/>
            <person name="Boore J.L."/>
            <person name="Grigoriev I.V."/>
            <person name="Lindberg D.R."/>
            <person name="Seaver E.C."/>
            <person name="Weisblat D.A."/>
            <person name="Putnam N.H."/>
            <person name="Rokhsar D.S."/>
        </authorList>
    </citation>
    <scope>NUCLEOTIDE SEQUENCE [LARGE SCALE GENOMIC DNA]</scope>
</reference>
<dbReference type="SUPFAM" id="SSF50729">
    <property type="entry name" value="PH domain-like"/>
    <property type="match status" value="1"/>
</dbReference>
<dbReference type="GeneID" id="20251316"/>
<dbReference type="EMBL" id="KB199952">
    <property type="protein sequence ID" value="ESP03608.1"/>
    <property type="molecule type" value="Genomic_DNA"/>
</dbReference>
<gene>
    <name evidence="4" type="ORF">LOTGIDRAFT_55607</name>
</gene>
<dbReference type="GO" id="GO:0005886">
    <property type="term" value="C:plasma membrane"/>
    <property type="evidence" value="ECO:0007669"/>
    <property type="project" value="TreeGrafter"/>
</dbReference>